<keyword evidence="1" id="KW-0812">Transmembrane</keyword>
<name>A0A286U7T4_9AGAM</name>
<evidence type="ECO:0000313" key="3">
    <source>
        <dbReference type="EMBL" id="PAV15625.1"/>
    </source>
</evidence>
<evidence type="ECO:0000256" key="2">
    <source>
        <dbReference type="SAM" id="SignalP"/>
    </source>
</evidence>
<feature type="transmembrane region" description="Helical" evidence="1">
    <location>
        <begin position="175"/>
        <end position="194"/>
    </location>
</feature>
<sequence>MNILTLLFTFLGVALGPLLCSADMGSFFKFSEPVSGSRWVDGQENSIVWEKGLLDGVPMFDLELARLSEDGVIKAALNVPALAGSLFIQLNGVPAGDDYYLLFINSTHGGMYAISPRFTILESGGTANSSATATAGASTITVSGGPNPTLDFATTFPAISGGVLAWRVGAETRNVVLGLLFSVIASVLGAAWTIL</sequence>
<reference evidence="3 4" key="1">
    <citation type="journal article" date="2017" name="Mol. Ecol.">
        <title>Comparative and population genomic landscape of Phellinus noxius: A hypervariable fungus causing root rot in trees.</title>
        <authorList>
            <person name="Chung C.L."/>
            <person name="Lee T.J."/>
            <person name="Akiba M."/>
            <person name="Lee H.H."/>
            <person name="Kuo T.H."/>
            <person name="Liu D."/>
            <person name="Ke H.M."/>
            <person name="Yokoi T."/>
            <person name="Roa M.B."/>
            <person name="Lu M.J."/>
            <person name="Chang Y.Y."/>
            <person name="Ann P.J."/>
            <person name="Tsai J.N."/>
            <person name="Chen C.Y."/>
            <person name="Tzean S.S."/>
            <person name="Ota Y."/>
            <person name="Hattori T."/>
            <person name="Sahashi N."/>
            <person name="Liou R.F."/>
            <person name="Kikuchi T."/>
            <person name="Tsai I.J."/>
        </authorList>
    </citation>
    <scope>NUCLEOTIDE SEQUENCE [LARGE SCALE GENOMIC DNA]</scope>
    <source>
        <strain evidence="3 4">FFPRI411160</strain>
    </source>
</reference>
<keyword evidence="1" id="KW-1133">Transmembrane helix</keyword>
<gene>
    <name evidence="3" type="ORF">PNOK_0848300</name>
</gene>
<proteinExistence type="predicted"/>
<protein>
    <submittedName>
        <fullName evidence="3">Ser-thr-rich glycosyl-phosphatidyl-inositol-anchored membrane family</fullName>
    </submittedName>
</protein>
<feature type="chain" id="PRO_5013957901" evidence="2">
    <location>
        <begin position="23"/>
        <end position="195"/>
    </location>
</feature>
<keyword evidence="1" id="KW-0472">Membrane</keyword>
<dbReference type="OrthoDB" id="2581067at2759"/>
<accession>A0A286U7T4</accession>
<feature type="signal peptide" evidence="2">
    <location>
        <begin position="1"/>
        <end position="22"/>
    </location>
</feature>
<dbReference type="Proteomes" id="UP000217199">
    <property type="component" value="Unassembled WGS sequence"/>
</dbReference>
<dbReference type="AlphaFoldDB" id="A0A286U7T4"/>
<organism evidence="3 4">
    <name type="scientific">Pyrrhoderma noxium</name>
    <dbReference type="NCBI Taxonomy" id="2282107"/>
    <lineage>
        <taxon>Eukaryota</taxon>
        <taxon>Fungi</taxon>
        <taxon>Dikarya</taxon>
        <taxon>Basidiomycota</taxon>
        <taxon>Agaricomycotina</taxon>
        <taxon>Agaricomycetes</taxon>
        <taxon>Hymenochaetales</taxon>
        <taxon>Hymenochaetaceae</taxon>
        <taxon>Pyrrhoderma</taxon>
    </lineage>
</organism>
<dbReference type="InParanoid" id="A0A286U7T4"/>
<evidence type="ECO:0000256" key="1">
    <source>
        <dbReference type="SAM" id="Phobius"/>
    </source>
</evidence>
<keyword evidence="4" id="KW-1185">Reference proteome</keyword>
<keyword evidence="2" id="KW-0732">Signal</keyword>
<comment type="caution">
    <text evidence="3">The sequence shown here is derived from an EMBL/GenBank/DDBJ whole genome shotgun (WGS) entry which is preliminary data.</text>
</comment>
<dbReference type="EMBL" id="NBII01000009">
    <property type="protein sequence ID" value="PAV15625.1"/>
    <property type="molecule type" value="Genomic_DNA"/>
</dbReference>
<evidence type="ECO:0000313" key="4">
    <source>
        <dbReference type="Proteomes" id="UP000217199"/>
    </source>
</evidence>